<accession>A0DP42</accession>
<sequence length="390" mass="45438">MNSNEVLFWIKNPVSIAGENINGICYLRLIDDIQQANVQLIFVAIEYSKILHKRQVMHFYIFLIPYDANNPQMIPEKLLEKNKQVQITLDSPRNFKISQSNPKKKYELQNGTMFQVTRQYGVNEDYTHIQDLYRGVIKSGDYKLPFQVPTKFGMNSSFVYRNSDGLQQAKIQYKIYLKISDLQSNQVIIQKSIPVYINSRFKFTEQKRESEGNIVQFFCIHRGMIELSIRTAKNLYKPGEVLELEYILNTTRAQRCISKVEVKLNHYLSFIDDDENERVIKNNTLYTTELPGNPAGKRSDILKHSITIPNDLAATVKMEFIKNHYILQVQAFSDGLLTSLAIPVICQIPIIILERRKQEKPNLDDWKFITQSQDNNSFSLFTSQQQQLFN</sequence>
<dbReference type="Gene3D" id="2.60.40.640">
    <property type="match status" value="1"/>
</dbReference>
<keyword evidence="3" id="KW-1185">Reference proteome</keyword>
<evidence type="ECO:0000313" key="2">
    <source>
        <dbReference type="EMBL" id="CAK84809.1"/>
    </source>
</evidence>
<dbReference type="Pfam" id="PF02752">
    <property type="entry name" value="Arrestin_C"/>
    <property type="match status" value="1"/>
</dbReference>
<evidence type="ECO:0000313" key="3">
    <source>
        <dbReference type="Proteomes" id="UP000000600"/>
    </source>
</evidence>
<dbReference type="AlphaFoldDB" id="A0DP42"/>
<reference evidence="2 3" key="1">
    <citation type="journal article" date="2006" name="Nature">
        <title>Global trends of whole-genome duplications revealed by the ciliate Paramecium tetraurelia.</title>
        <authorList>
            <consortium name="Genoscope"/>
            <person name="Aury J.-M."/>
            <person name="Jaillon O."/>
            <person name="Duret L."/>
            <person name="Noel B."/>
            <person name="Jubin C."/>
            <person name="Porcel B.M."/>
            <person name="Segurens B."/>
            <person name="Daubin V."/>
            <person name="Anthouard V."/>
            <person name="Aiach N."/>
            <person name="Arnaiz O."/>
            <person name="Billaut A."/>
            <person name="Beisson J."/>
            <person name="Blanc I."/>
            <person name="Bouhouche K."/>
            <person name="Camara F."/>
            <person name="Duharcourt S."/>
            <person name="Guigo R."/>
            <person name="Gogendeau D."/>
            <person name="Katinka M."/>
            <person name="Keller A.-M."/>
            <person name="Kissmehl R."/>
            <person name="Klotz C."/>
            <person name="Koll F."/>
            <person name="Le Moue A."/>
            <person name="Lepere C."/>
            <person name="Malinsky S."/>
            <person name="Nowacki M."/>
            <person name="Nowak J.K."/>
            <person name="Plattner H."/>
            <person name="Poulain J."/>
            <person name="Ruiz F."/>
            <person name="Serrano V."/>
            <person name="Zagulski M."/>
            <person name="Dessen P."/>
            <person name="Betermier M."/>
            <person name="Weissenbach J."/>
            <person name="Scarpelli C."/>
            <person name="Schachter V."/>
            <person name="Sperling L."/>
            <person name="Meyer E."/>
            <person name="Cohen J."/>
            <person name="Wincker P."/>
        </authorList>
    </citation>
    <scope>NUCLEOTIDE SEQUENCE [LARGE SCALE GENOMIC DNA]</scope>
    <source>
        <strain evidence="2 3">Stock d4-2</strain>
    </source>
</reference>
<proteinExistence type="predicted"/>
<dbReference type="SUPFAM" id="SSF81296">
    <property type="entry name" value="E set domains"/>
    <property type="match status" value="1"/>
</dbReference>
<gene>
    <name evidence="2" type="ORF">GSPATT00018990001</name>
</gene>
<dbReference type="HOGENOM" id="CLU_728537_0_0_1"/>
<dbReference type="OMA" id="AQRCISK"/>
<dbReference type="Proteomes" id="UP000000600">
    <property type="component" value="Unassembled WGS sequence"/>
</dbReference>
<dbReference type="KEGG" id="ptm:GSPATT00018990001"/>
<dbReference type="InterPro" id="IPR014756">
    <property type="entry name" value="Ig_E-set"/>
</dbReference>
<dbReference type="GO" id="GO:0005737">
    <property type="term" value="C:cytoplasm"/>
    <property type="evidence" value="ECO:0000318"/>
    <property type="project" value="GO_Central"/>
</dbReference>
<dbReference type="InParanoid" id="A0DP42"/>
<dbReference type="OrthoDB" id="296266at2759"/>
<dbReference type="PANTHER" id="PTHR11188:SF17">
    <property type="entry name" value="FI21816P1"/>
    <property type="match status" value="1"/>
</dbReference>
<dbReference type="RefSeq" id="XP_001452206.1">
    <property type="nucleotide sequence ID" value="XM_001452169.1"/>
</dbReference>
<name>A0DP42_PARTE</name>
<dbReference type="InterPro" id="IPR014752">
    <property type="entry name" value="Arrestin-like_C"/>
</dbReference>
<dbReference type="EMBL" id="CT868529">
    <property type="protein sequence ID" value="CAK84809.1"/>
    <property type="molecule type" value="Genomic_DNA"/>
</dbReference>
<organism evidence="2 3">
    <name type="scientific">Paramecium tetraurelia</name>
    <dbReference type="NCBI Taxonomy" id="5888"/>
    <lineage>
        <taxon>Eukaryota</taxon>
        <taxon>Sar</taxon>
        <taxon>Alveolata</taxon>
        <taxon>Ciliophora</taxon>
        <taxon>Intramacronucleata</taxon>
        <taxon>Oligohymenophorea</taxon>
        <taxon>Peniculida</taxon>
        <taxon>Parameciidae</taxon>
        <taxon>Paramecium</taxon>
    </lineage>
</organism>
<dbReference type="InterPro" id="IPR011022">
    <property type="entry name" value="Arrestin_C-like"/>
</dbReference>
<protein>
    <recommendedName>
        <fullName evidence="1">Arrestin C-terminal-like domain-containing protein</fullName>
    </recommendedName>
</protein>
<dbReference type="InterPro" id="IPR050357">
    <property type="entry name" value="Arrestin_domain-protein"/>
</dbReference>
<dbReference type="PANTHER" id="PTHR11188">
    <property type="entry name" value="ARRESTIN DOMAIN CONTAINING PROTEIN"/>
    <property type="match status" value="1"/>
</dbReference>
<dbReference type="GO" id="GO:0015031">
    <property type="term" value="P:protein transport"/>
    <property type="evidence" value="ECO:0000318"/>
    <property type="project" value="GO_Central"/>
</dbReference>
<feature type="domain" description="Arrestin C-terminal-like" evidence="1">
    <location>
        <begin position="222"/>
        <end position="354"/>
    </location>
</feature>
<dbReference type="GeneID" id="5037992"/>
<evidence type="ECO:0000259" key="1">
    <source>
        <dbReference type="Pfam" id="PF02752"/>
    </source>
</evidence>